<dbReference type="AlphaFoldDB" id="A0AA88A1U0"/>
<comment type="caution">
    <text evidence="1">The sequence shown here is derived from an EMBL/GenBank/DDBJ whole genome shotgun (WGS) entry which is preliminary data.</text>
</comment>
<name>A0AA88A1U0_FICCA</name>
<proteinExistence type="predicted"/>
<evidence type="ECO:0000313" key="2">
    <source>
        <dbReference type="Proteomes" id="UP001187192"/>
    </source>
</evidence>
<sequence>MPKISGTTPDVIAWSDRSCTVTLRLVTCKREKHLKVMGTLVGYLSRAFRCLNAFRELGRSGDPIELNSECSQRVDMLQVHRHCVSNRRMLRVHGTIAGYASDVRRRIECCDMTPPSARAGQCRMDSGEPTRWHSGVMRDDLFGSRAPTPATICPGYMADIDDVVKSGRVTKFPGKNLA</sequence>
<organism evidence="1 2">
    <name type="scientific">Ficus carica</name>
    <name type="common">Common fig</name>
    <dbReference type="NCBI Taxonomy" id="3494"/>
    <lineage>
        <taxon>Eukaryota</taxon>
        <taxon>Viridiplantae</taxon>
        <taxon>Streptophyta</taxon>
        <taxon>Embryophyta</taxon>
        <taxon>Tracheophyta</taxon>
        <taxon>Spermatophyta</taxon>
        <taxon>Magnoliopsida</taxon>
        <taxon>eudicotyledons</taxon>
        <taxon>Gunneridae</taxon>
        <taxon>Pentapetalae</taxon>
        <taxon>rosids</taxon>
        <taxon>fabids</taxon>
        <taxon>Rosales</taxon>
        <taxon>Moraceae</taxon>
        <taxon>Ficeae</taxon>
        <taxon>Ficus</taxon>
    </lineage>
</organism>
<reference evidence="1" key="1">
    <citation type="submission" date="2023-07" db="EMBL/GenBank/DDBJ databases">
        <title>draft genome sequence of fig (Ficus carica).</title>
        <authorList>
            <person name="Takahashi T."/>
            <person name="Nishimura K."/>
        </authorList>
    </citation>
    <scope>NUCLEOTIDE SEQUENCE</scope>
</reference>
<protein>
    <submittedName>
        <fullName evidence="1">Uncharacterized protein</fullName>
    </submittedName>
</protein>
<dbReference type="EMBL" id="BTGU01000005">
    <property type="protein sequence ID" value="GMN35761.1"/>
    <property type="molecule type" value="Genomic_DNA"/>
</dbReference>
<gene>
    <name evidence="1" type="ORF">TIFTF001_005516</name>
</gene>
<accession>A0AA88A1U0</accession>
<keyword evidence="2" id="KW-1185">Reference proteome</keyword>
<evidence type="ECO:0000313" key="1">
    <source>
        <dbReference type="EMBL" id="GMN35761.1"/>
    </source>
</evidence>
<dbReference type="Proteomes" id="UP001187192">
    <property type="component" value="Unassembled WGS sequence"/>
</dbReference>